<dbReference type="EMBL" id="QDDL01000001">
    <property type="protein sequence ID" value="PVZ72233.1"/>
    <property type="molecule type" value="Genomic_DNA"/>
</dbReference>
<proteinExistence type="predicted"/>
<gene>
    <name evidence="1" type="ORF">DC094_04260</name>
</gene>
<keyword evidence="2" id="KW-1185">Reference proteome</keyword>
<reference evidence="1 2" key="1">
    <citation type="submission" date="2018-04" db="EMBL/GenBank/DDBJ databases">
        <title>Thalassorhabdus spongiae gen. nov., sp. nov., isolated from a marine sponge in South-West Iceland.</title>
        <authorList>
            <person name="Knobloch S."/>
            <person name="Daussin A."/>
            <person name="Johannsson R."/>
            <person name="Marteinsson V.T."/>
        </authorList>
    </citation>
    <scope>NUCLEOTIDE SEQUENCE [LARGE SCALE GENOMIC DNA]</scope>
    <source>
        <strain evidence="1 2">Hp12</strain>
    </source>
</reference>
<comment type="caution">
    <text evidence="1">The sequence shown here is derived from an EMBL/GenBank/DDBJ whole genome shotgun (WGS) entry which is preliminary data.</text>
</comment>
<name>A0A2V1H169_9GAMM</name>
<organism evidence="1 2">
    <name type="scientific">Pelagibaculum spongiae</name>
    <dbReference type="NCBI Taxonomy" id="2080658"/>
    <lineage>
        <taxon>Bacteria</taxon>
        <taxon>Pseudomonadati</taxon>
        <taxon>Pseudomonadota</taxon>
        <taxon>Gammaproteobacteria</taxon>
        <taxon>Oceanospirillales</taxon>
        <taxon>Pelagibaculum</taxon>
    </lineage>
</organism>
<protein>
    <submittedName>
        <fullName evidence="1">Uncharacterized protein</fullName>
    </submittedName>
</protein>
<evidence type="ECO:0000313" key="2">
    <source>
        <dbReference type="Proteomes" id="UP000244906"/>
    </source>
</evidence>
<accession>A0A2V1H169</accession>
<dbReference type="RefSeq" id="WP_116685819.1">
    <property type="nucleotide sequence ID" value="NZ_CAWNYD010000001.1"/>
</dbReference>
<sequence>MEYASEEEIKSRFDLTVIQKLAQSVNPIIERNKILHFIKEEDYNHVDLKSIDSNIVNNDENTQALKNVVDFYLEPHLIQSMNLMQAEEYFSAIEDRMLLDVEDEAEQAKPVLVELPHHHCCFSIAYLLFQYFHYEKGFEKFVLLHQNQQLDPRLQAIKNAGELLHKCQMISQTFDDGWLKSLKRKITDTTVVFYFSDMSPKLFAEVADPATERQVELYTTESSQSVLAFSIAEKIAFFCRSQHFATDFPEPTRIRLKRFNSENPIKMPLTSWVFWPALDSLYQKD</sequence>
<evidence type="ECO:0000313" key="1">
    <source>
        <dbReference type="EMBL" id="PVZ72233.1"/>
    </source>
</evidence>
<dbReference type="AlphaFoldDB" id="A0A2V1H169"/>
<dbReference type="OrthoDB" id="7056168at2"/>
<dbReference type="Proteomes" id="UP000244906">
    <property type="component" value="Unassembled WGS sequence"/>
</dbReference>